<accession>A0ABW5B6N9</accession>
<evidence type="ECO:0000313" key="2">
    <source>
        <dbReference type="EMBL" id="MFD2201597.1"/>
    </source>
</evidence>
<keyword evidence="1" id="KW-0802">TPR repeat</keyword>
<reference evidence="3" key="1">
    <citation type="journal article" date="2019" name="Int. J. Syst. Evol. Microbiol.">
        <title>The Global Catalogue of Microorganisms (GCM) 10K type strain sequencing project: providing services to taxonomists for standard genome sequencing and annotation.</title>
        <authorList>
            <consortium name="The Broad Institute Genomics Platform"/>
            <consortium name="The Broad Institute Genome Sequencing Center for Infectious Disease"/>
            <person name="Wu L."/>
            <person name="Ma J."/>
        </authorList>
    </citation>
    <scope>NUCLEOTIDE SEQUENCE [LARGE SCALE GENOMIC DNA]</scope>
    <source>
        <strain evidence="3">KCTC 19812</strain>
    </source>
</reference>
<dbReference type="EMBL" id="JBHUIV010000013">
    <property type="protein sequence ID" value="MFD2201597.1"/>
    <property type="molecule type" value="Genomic_DNA"/>
</dbReference>
<dbReference type="RefSeq" id="WP_380801525.1">
    <property type="nucleotide sequence ID" value="NZ_JBHUIV010000013.1"/>
</dbReference>
<dbReference type="Pfam" id="PF13432">
    <property type="entry name" value="TPR_16"/>
    <property type="match status" value="2"/>
</dbReference>
<evidence type="ECO:0000313" key="3">
    <source>
        <dbReference type="Proteomes" id="UP001597414"/>
    </source>
</evidence>
<dbReference type="InterPro" id="IPR011990">
    <property type="entry name" value="TPR-like_helical_dom_sf"/>
</dbReference>
<gene>
    <name evidence="2" type="ORF">ACFSKV_08465</name>
</gene>
<sequence>MKHSALHLKIFLIGISIFAFTFCEHKAPMESSLGNLDFPISGKPKAKEAFQQGLLLMHSFEYKDALEAFEEAQKEDPECVMAYWGEAMAHNHPIWQEQDFKKGNEALSRLGDTREERLSKAKTKIEKDFLTAVEILYGEGNKVERDNAYAAYLGKLYQKYPGNDEVTVFYSLALMGSIPYISDMEVYQKAATLAKEVMDRNPQHPGAVHYYIHANDEPNYAHQAKKAADIYAKVAPDAAHAIHMPSHIYLSLGMWDEVVSSNVASFQASVNRKERKNLDYNALGLHSFQWLQYGYLQLEKFDEAKKLLEDVVFYTKESPSVYTHEHQSYMKTTYFAETGDWDNPLVNLESDYSGFNISVKTRDRFVHAMKAFHDKDFEKVEAILLIMKEEREAAARTISLDAGIALCSSGGASSENTTPRDLKIAQTMELELEALLAWEQGDQSAAETYFMKATALENEVGSAAGPPTIVKPSHELYAEFLMTIGRHEEAIQQYEVALKLAPNRTKSMKGKKNAEELLKQQASL</sequence>
<dbReference type="Gene3D" id="1.25.40.10">
    <property type="entry name" value="Tetratricopeptide repeat domain"/>
    <property type="match status" value="2"/>
</dbReference>
<dbReference type="PANTHER" id="PTHR45588">
    <property type="entry name" value="TPR DOMAIN-CONTAINING PROTEIN"/>
    <property type="match status" value="1"/>
</dbReference>
<organism evidence="2 3">
    <name type="scientific">Shivajiella indica</name>
    <dbReference type="NCBI Taxonomy" id="872115"/>
    <lineage>
        <taxon>Bacteria</taxon>
        <taxon>Pseudomonadati</taxon>
        <taxon>Bacteroidota</taxon>
        <taxon>Cytophagia</taxon>
        <taxon>Cytophagales</taxon>
        <taxon>Cyclobacteriaceae</taxon>
        <taxon>Shivajiella</taxon>
    </lineage>
</organism>
<dbReference type="PROSITE" id="PS50005">
    <property type="entry name" value="TPR"/>
    <property type="match status" value="2"/>
</dbReference>
<name>A0ABW5B6N9_9BACT</name>
<dbReference type="InterPro" id="IPR019734">
    <property type="entry name" value="TPR_rpt"/>
</dbReference>
<keyword evidence="3" id="KW-1185">Reference proteome</keyword>
<evidence type="ECO:0000256" key="1">
    <source>
        <dbReference type="PROSITE-ProRule" id="PRU00339"/>
    </source>
</evidence>
<comment type="caution">
    <text evidence="2">The sequence shown here is derived from an EMBL/GenBank/DDBJ whole genome shotgun (WGS) entry which is preliminary data.</text>
</comment>
<feature type="repeat" description="TPR" evidence="1">
    <location>
        <begin position="471"/>
        <end position="504"/>
    </location>
</feature>
<dbReference type="Proteomes" id="UP001597414">
    <property type="component" value="Unassembled WGS sequence"/>
</dbReference>
<proteinExistence type="predicted"/>
<protein>
    <submittedName>
        <fullName evidence="2">Tetratricopeptide repeat protein</fullName>
    </submittedName>
</protein>
<dbReference type="PANTHER" id="PTHR45588:SF1">
    <property type="entry name" value="WW DOMAIN-CONTAINING PROTEIN"/>
    <property type="match status" value="1"/>
</dbReference>
<dbReference type="SUPFAM" id="SSF48452">
    <property type="entry name" value="TPR-like"/>
    <property type="match status" value="2"/>
</dbReference>
<feature type="repeat" description="TPR" evidence="1">
    <location>
        <begin position="46"/>
        <end position="79"/>
    </location>
</feature>